<sequence>MCPALHCSSPYSCDLSVSYDAIRDGVGSFALHQSMGGRTSEPERGAESQRWPFKKVKASGEPCGAGPSTLLLKKQHM</sequence>
<name>A0ABR2DLX2_9ROSI</name>
<accession>A0ABR2DLX2</accession>
<protein>
    <submittedName>
        <fullName evidence="1">Uncharacterized protein</fullName>
    </submittedName>
</protein>
<gene>
    <name evidence="1" type="ORF">V6N12_015023</name>
</gene>
<evidence type="ECO:0000313" key="2">
    <source>
        <dbReference type="Proteomes" id="UP001472677"/>
    </source>
</evidence>
<keyword evidence="2" id="KW-1185">Reference proteome</keyword>
<reference evidence="1 2" key="1">
    <citation type="journal article" date="2024" name="G3 (Bethesda)">
        <title>Genome assembly of Hibiscus sabdariffa L. provides insights into metabolisms of medicinal natural products.</title>
        <authorList>
            <person name="Kim T."/>
        </authorList>
    </citation>
    <scope>NUCLEOTIDE SEQUENCE [LARGE SCALE GENOMIC DNA]</scope>
    <source>
        <strain evidence="1">TK-2024</strain>
        <tissue evidence="1">Old leaves</tissue>
    </source>
</reference>
<proteinExistence type="predicted"/>
<evidence type="ECO:0000313" key="1">
    <source>
        <dbReference type="EMBL" id="KAK8542426.1"/>
    </source>
</evidence>
<dbReference type="EMBL" id="JBBPBM010000024">
    <property type="protein sequence ID" value="KAK8542426.1"/>
    <property type="molecule type" value="Genomic_DNA"/>
</dbReference>
<organism evidence="1 2">
    <name type="scientific">Hibiscus sabdariffa</name>
    <name type="common">roselle</name>
    <dbReference type="NCBI Taxonomy" id="183260"/>
    <lineage>
        <taxon>Eukaryota</taxon>
        <taxon>Viridiplantae</taxon>
        <taxon>Streptophyta</taxon>
        <taxon>Embryophyta</taxon>
        <taxon>Tracheophyta</taxon>
        <taxon>Spermatophyta</taxon>
        <taxon>Magnoliopsida</taxon>
        <taxon>eudicotyledons</taxon>
        <taxon>Gunneridae</taxon>
        <taxon>Pentapetalae</taxon>
        <taxon>rosids</taxon>
        <taxon>malvids</taxon>
        <taxon>Malvales</taxon>
        <taxon>Malvaceae</taxon>
        <taxon>Malvoideae</taxon>
        <taxon>Hibiscus</taxon>
    </lineage>
</organism>
<comment type="caution">
    <text evidence="1">The sequence shown here is derived from an EMBL/GenBank/DDBJ whole genome shotgun (WGS) entry which is preliminary data.</text>
</comment>
<dbReference type="Proteomes" id="UP001472677">
    <property type="component" value="Unassembled WGS sequence"/>
</dbReference>